<feature type="region of interest" description="Disordered" evidence="1">
    <location>
        <begin position="54"/>
        <end position="148"/>
    </location>
</feature>
<feature type="compositionally biased region" description="Low complexity" evidence="1">
    <location>
        <begin position="60"/>
        <end position="69"/>
    </location>
</feature>
<dbReference type="AlphaFoldDB" id="A0A1F7HE35"/>
<feature type="compositionally biased region" description="Polar residues" evidence="1">
    <location>
        <begin position="103"/>
        <end position="148"/>
    </location>
</feature>
<evidence type="ECO:0000256" key="1">
    <source>
        <dbReference type="SAM" id="MobiDB-lite"/>
    </source>
</evidence>
<gene>
    <name evidence="2" type="ORF">A3D06_00020</name>
</gene>
<accession>A0A1F7HE35</accession>
<dbReference type="EMBL" id="MFZS01000001">
    <property type="protein sequence ID" value="OGK29478.1"/>
    <property type="molecule type" value="Genomic_DNA"/>
</dbReference>
<name>A0A1F7HE35_9BACT</name>
<proteinExistence type="predicted"/>
<evidence type="ECO:0000313" key="2">
    <source>
        <dbReference type="EMBL" id="OGK29478.1"/>
    </source>
</evidence>
<dbReference type="Proteomes" id="UP000177027">
    <property type="component" value="Unassembled WGS sequence"/>
</dbReference>
<comment type="caution">
    <text evidence="2">The sequence shown here is derived from an EMBL/GenBank/DDBJ whole genome shotgun (WGS) entry which is preliminary data.</text>
</comment>
<evidence type="ECO:0000313" key="3">
    <source>
        <dbReference type="Proteomes" id="UP000177027"/>
    </source>
</evidence>
<organism evidence="2 3">
    <name type="scientific">Candidatus Roizmanbacteria bacterium RIFCSPHIGHO2_02_FULL_40_9</name>
    <dbReference type="NCBI Taxonomy" id="1802042"/>
    <lineage>
        <taxon>Bacteria</taxon>
        <taxon>Candidatus Roizmaniibacteriota</taxon>
    </lineage>
</organism>
<sequence>MDDAKKVFAVFLLVLFVLIVIGVTLSKIASQKGKTAISGGGNALERALFPNRPVKEPTLAGQGQAQAQKQTKDTSNTVVIRKTAEGQAGNVQTNPVPTGKIAQKTTTKGGSQTVPTIVKQNQNQASSEQVSGATSDNQIGSPQAESIPSTGAPTLSLLFSLGGLGSGIFLKRKIG</sequence>
<protein>
    <submittedName>
        <fullName evidence="2">Uncharacterized protein</fullName>
    </submittedName>
</protein>
<reference evidence="2 3" key="1">
    <citation type="journal article" date="2016" name="Nat. Commun.">
        <title>Thousands of microbial genomes shed light on interconnected biogeochemical processes in an aquifer system.</title>
        <authorList>
            <person name="Anantharaman K."/>
            <person name="Brown C.T."/>
            <person name="Hug L.A."/>
            <person name="Sharon I."/>
            <person name="Castelle C.J."/>
            <person name="Probst A.J."/>
            <person name="Thomas B.C."/>
            <person name="Singh A."/>
            <person name="Wilkins M.J."/>
            <person name="Karaoz U."/>
            <person name="Brodie E.L."/>
            <person name="Williams K.H."/>
            <person name="Hubbard S.S."/>
            <person name="Banfield J.F."/>
        </authorList>
    </citation>
    <scope>NUCLEOTIDE SEQUENCE [LARGE SCALE GENOMIC DNA]</scope>
</reference>